<protein>
    <submittedName>
        <fullName evidence="1">Uncharacterized protein</fullName>
    </submittedName>
</protein>
<reference evidence="2" key="1">
    <citation type="submission" date="2017-04" db="EMBL/GenBank/DDBJ databases">
        <title>Function of individual gut microbiota members based on whole genome sequencing of pure cultures obtained from chicken caecum.</title>
        <authorList>
            <person name="Medvecky M."/>
            <person name="Cejkova D."/>
            <person name="Polansky O."/>
            <person name="Karasova D."/>
            <person name="Kubasova T."/>
            <person name="Cizek A."/>
            <person name="Rychlik I."/>
        </authorList>
    </citation>
    <scope>NUCLEOTIDE SEQUENCE [LARGE SCALE GENOMIC DNA]</scope>
    <source>
        <strain evidence="2">An90</strain>
    </source>
</reference>
<sequence>MFVTQGAAVQEDSSKETVLINPFACTDAVSRAACDNMRAAVLSGFSDRGRFHIVDALTDETLSKLYVDCNAADVLNDVRFAQMIKDV</sequence>
<accession>A0A1Y3R2Q7</accession>
<evidence type="ECO:0000313" key="1">
    <source>
        <dbReference type="EMBL" id="OUN03090.1"/>
    </source>
</evidence>
<gene>
    <name evidence="1" type="ORF">B5G41_08555</name>
</gene>
<dbReference type="AlphaFoldDB" id="A0A1Y3R2Q7"/>
<dbReference type="EMBL" id="NFHB01000005">
    <property type="protein sequence ID" value="OUN03090.1"/>
    <property type="molecule type" value="Genomic_DNA"/>
</dbReference>
<organism evidence="1 2">
    <name type="scientific">Alistipes onderdonkii</name>
    <dbReference type="NCBI Taxonomy" id="328813"/>
    <lineage>
        <taxon>Bacteria</taxon>
        <taxon>Pseudomonadati</taxon>
        <taxon>Bacteroidota</taxon>
        <taxon>Bacteroidia</taxon>
        <taxon>Bacteroidales</taxon>
        <taxon>Rikenellaceae</taxon>
        <taxon>Alistipes</taxon>
    </lineage>
</organism>
<dbReference type="Proteomes" id="UP000195772">
    <property type="component" value="Unassembled WGS sequence"/>
</dbReference>
<evidence type="ECO:0000313" key="2">
    <source>
        <dbReference type="Proteomes" id="UP000195772"/>
    </source>
</evidence>
<proteinExistence type="predicted"/>
<name>A0A1Y3R2Q7_9BACT</name>
<comment type="caution">
    <text evidence="1">The sequence shown here is derived from an EMBL/GenBank/DDBJ whole genome shotgun (WGS) entry which is preliminary data.</text>
</comment>